<keyword evidence="2" id="KW-0328">Glycosyltransferase</keyword>
<dbReference type="PANTHER" id="PTHR22916:SF3">
    <property type="entry name" value="UDP-GLCNAC:BETAGAL BETA-1,3-N-ACETYLGLUCOSAMINYLTRANSFERASE-LIKE PROTEIN 1"/>
    <property type="match status" value="1"/>
</dbReference>
<dbReference type="Gene3D" id="3.90.550.10">
    <property type="entry name" value="Spore Coat Polysaccharide Biosynthesis Protein SpsA, Chain A"/>
    <property type="match status" value="1"/>
</dbReference>
<dbReference type="EC" id="2.4.-.-" evidence="2"/>
<dbReference type="InterPro" id="IPR001173">
    <property type="entry name" value="Glyco_trans_2-like"/>
</dbReference>
<organism evidence="2">
    <name type="scientific">termite gut metagenome</name>
    <dbReference type="NCBI Taxonomy" id="433724"/>
    <lineage>
        <taxon>unclassified sequences</taxon>
        <taxon>metagenomes</taxon>
        <taxon>organismal metagenomes</taxon>
    </lineage>
</organism>
<proteinExistence type="predicted"/>
<reference evidence="2" key="1">
    <citation type="submission" date="2019-03" db="EMBL/GenBank/DDBJ databases">
        <title>Single cell metagenomics reveals metabolic interactions within the superorganism composed of flagellate Streblomastix strix and complex community of Bacteroidetes bacteria on its surface.</title>
        <authorList>
            <person name="Treitli S.C."/>
            <person name="Kolisko M."/>
            <person name="Husnik F."/>
            <person name="Keeling P."/>
            <person name="Hampl V."/>
        </authorList>
    </citation>
    <scope>NUCLEOTIDE SEQUENCE</scope>
    <source>
        <strain evidence="2">STM</strain>
    </source>
</reference>
<dbReference type="Pfam" id="PF00535">
    <property type="entry name" value="Glycos_transf_2"/>
    <property type="match status" value="1"/>
</dbReference>
<dbReference type="EMBL" id="SNRY01000641">
    <property type="protein sequence ID" value="KAA6338123.1"/>
    <property type="molecule type" value="Genomic_DNA"/>
</dbReference>
<gene>
    <name evidence="2" type="ORF">EZS27_013841</name>
</gene>
<evidence type="ECO:0000313" key="2">
    <source>
        <dbReference type="EMBL" id="KAA6338123.1"/>
    </source>
</evidence>
<evidence type="ECO:0000259" key="1">
    <source>
        <dbReference type="Pfam" id="PF00535"/>
    </source>
</evidence>
<accession>A0A5J4RYS8</accession>
<dbReference type="AlphaFoldDB" id="A0A5J4RYS8"/>
<dbReference type="PANTHER" id="PTHR22916">
    <property type="entry name" value="GLYCOSYLTRANSFERASE"/>
    <property type="match status" value="1"/>
</dbReference>
<dbReference type="CDD" id="cd06433">
    <property type="entry name" value="GT_2_WfgS_like"/>
    <property type="match status" value="1"/>
</dbReference>
<dbReference type="GO" id="GO:0016758">
    <property type="term" value="F:hexosyltransferase activity"/>
    <property type="evidence" value="ECO:0007669"/>
    <property type="project" value="UniProtKB-ARBA"/>
</dbReference>
<dbReference type="InterPro" id="IPR029044">
    <property type="entry name" value="Nucleotide-diphossugar_trans"/>
</dbReference>
<feature type="domain" description="Glycosyltransferase 2-like" evidence="1">
    <location>
        <begin position="9"/>
        <end position="165"/>
    </location>
</feature>
<dbReference type="SUPFAM" id="SSF53448">
    <property type="entry name" value="Nucleotide-diphospho-sugar transferases"/>
    <property type="match status" value="1"/>
</dbReference>
<comment type="caution">
    <text evidence="2">The sequence shown here is derived from an EMBL/GenBank/DDBJ whole genome shotgun (WGS) entry which is preliminary data.</text>
</comment>
<name>A0A5J4RYS8_9ZZZZ</name>
<protein>
    <submittedName>
        <fullName evidence="2">Putative glycosyltransferase</fullName>
        <ecNumber evidence="2">2.4.-.-</ecNumber>
    </submittedName>
</protein>
<sequence>MCNLSPKFSIITVTYNAQKVLENTIRSVITQTYCNIEYIVIDGASEDGTVSLIEKYRPYIHILVSEPDGGLYEAMNKGIAYATGDYLCFLNAGDGFHTEDTLQQMVRSISTIGYLPDVLYGETALVDKKRNFLRMRRLFAPEELTWKSFKQGMLVCHQAFFAKRSLIEPYDLRYRFSADFDWCIRMMKKSQQIYNTRLILIDYSDEGMTTQNRKASLKERFHVMAKHYGFMSTVMHHAGFVFRLFTKPGQ</sequence>
<keyword evidence="2" id="KW-0808">Transferase</keyword>